<feature type="signal peptide" evidence="1">
    <location>
        <begin position="1"/>
        <end position="24"/>
    </location>
</feature>
<dbReference type="GO" id="GO:0009055">
    <property type="term" value="F:electron transfer activity"/>
    <property type="evidence" value="ECO:0007669"/>
    <property type="project" value="InterPro"/>
</dbReference>
<protein>
    <submittedName>
        <fullName evidence="2">Cytochrome c</fullName>
    </submittedName>
</protein>
<dbReference type="Proteomes" id="UP001218362">
    <property type="component" value="Chromosome"/>
</dbReference>
<dbReference type="AlphaFoldDB" id="A0AAJ5X8X7"/>
<reference evidence="2" key="1">
    <citation type="submission" date="2023-03" db="EMBL/GenBank/DDBJ databases">
        <title>Andean soil-derived lignocellulolytic bacterial consortium as a source of novel taxa and putative plastic-active enzymes.</title>
        <authorList>
            <person name="Diaz-Garcia L."/>
            <person name="Chuvochina M."/>
            <person name="Feuerriegel G."/>
            <person name="Bunk B."/>
            <person name="Sproer C."/>
            <person name="Streit W.R."/>
            <person name="Rodriguez L.M."/>
            <person name="Overmann J."/>
            <person name="Jimenez D.J."/>
        </authorList>
    </citation>
    <scope>NUCLEOTIDE SEQUENCE</scope>
    <source>
        <strain evidence="2">MAG 26</strain>
    </source>
</reference>
<dbReference type="SUPFAM" id="SSF46626">
    <property type="entry name" value="Cytochrome c"/>
    <property type="match status" value="1"/>
</dbReference>
<dbReference type="PROSITE" id="PS51257">
    <property type="entry name" value="PROKAR_LIPOPROTEIN"/>
    <property type="match status" value="1"/>
</dbReference>
<proteinExistence type="predicted"/>
<accession>A0AAJ5X8X7</accession>
<evidence type="ECO:0000313" key="2">
    <source>
        <dbReference type="EMBL" id="WEK46234.1"/>
    </source>
</evidence>
<name>A0AAJ5X8X7_9SPHN</name>
<organism evidence="2 3">
    <name type="scientific">Candidatus Andeanibacterium colombiense</name>
    <dbReference type="NCBI Taxonomy" id="3121345"/>
    <lineage>
        <taxon>Bacteria</taxon>
        <taxon>Pseudomonadati</taxon>
        <taxon>Pseudomonadota</taxon>
        <taxon>Alphaproteobacteria</taxon>
        <taxon>Sphingomonadales</taxon>
        <taxon>Sphingomonadaceae</taxon>
        <taxon>Candidatus Andeanibacterium</taxon>
    </lineage>
</organism>
<dbReference type="GO" id="GO:0020037">
    <property type="term" value="F:heme binding"/>
    <property type="evidence" value="ECO:0007669"/>
    <property type="project" value="InterPro"/>
</dbReference>
<dbReference type="EMBL" id="CP119316">
    <property type="protein sequence ID" value="WEK46234.1"/>
    <property type="molecule type" value="Genomic_DNA"/>
</dbReference>
<sequence>MTIARSLGGIVVLVLSACAPTAQLGSISESGLTLTSQQIAFPPDESTLPPGPGVEAANANCLACHSAGMILTQPKLSEKQWTAIVEKMRASYKAPVPDQDVPAIVAYLSSLEPG</sequence>
<feature type="chain" id="PRO_5042527705" evidence="1">
    <location>
        <begin position="25"/>
        <end position="114"/>
    </location>
</feature>
<dbReference type="KEGG" id="acob:P0Y56_14650"/>
<evidence type="ECO:0000256" key="1">
    <source>
        <dbReference type="SAM" id="SignalP"/>
    </source>
</evidence>
<gene>
    <name evidence="2" type="ORF">P0Y56_14650</name>
</gene>
<keyword evidence="1" id="KW-0732">Signal</keyword>
<evidence type="ECO:0000313" key="3">
    <source>
        <dbReference type="Proteomes" id="UP001218362"/>
    </source>
</evidence>
<dbReference type="Gene3D" id="1.10.760.10">
    <property type="entry name" value="Cytochrome c-like domain"/>
    <property type="match status" value="1"/>
</dbReference>
<dbReference type="InterPro" id="IPR036909">
    <property type="entry name" value="Cyt_c-like_dom_sf"/>
</dbReference>